<evidence type="ECO:0000313" key="2">
    <source>
        <dbReference type="Proteomes" id="UP000016933"/>
    </source>
</evidence>
<gene>
    <name evidence="1" type="ORF">DOTSEDRAFT_28852</name>
</gene>
<evidence type="ECO:0000313" key="1">
    <source>
        <dbReference type="EMBL" id="EME38620.1"/>
    </source>
</evidence>
<dbReference type="OMA" id="HRTICAD"/>
<reference evidence="1 2" key="2">
    <citation type="journal article" date="2012" name="PLoS Pathog.">
        <title>Diverse lifestyles and strategies of plant pathogenesis encoded in the genomes of eighteen Dothideomycetes fungi.</title>
        <authorList>
            <person name="Ohm R.A."/>
            <person name="Feau N."/>
            <person name="Henrissat B."/>
            <person name="Schoch C.L."/>
            <person name="Horwitz B.A."/>
            <person name="Barry K.W."/>
            <person name="Condon B.J."/>
            <person name="Copeland A.C."/>
            <person name="Dhillon B."/>
            <person name="Glaser F."/>
            <person name="Hesse C.N."/>
            <person name="Kosti I."/>
            <person name="LaButti K."/>
            <person name="Lindquist E.A."/>
            <person name="Lucas S."/>
            <person name="Salamov A.A."/>
            <person name="Bradshaw R.E."/>
            <person name="Ciuffetti L."/>
            <person name="Hamelin R.C."/>
            <person name="Kema G.H.J."/>
            <person name="Lawrence C."/>
            <person name="Scott J.A."/>
            <person name="Spatafora J.W."/>
            <person name="Turgeon B.G."/>
            <person name="de Wit P.J.G.M."/>
            <person name="Zhong S."/>
            <person name="Goodwin S.B."/>
            <person name="Grigoriev I.V."/>
        </authorList>
    </citation>
    <scope>NUCLEOTIDE SEQUENCE [LARGE SCALE GENOMIC DNA]</scope>
    <source>
        <strain evidence="2">NZE10 / CBS 128990</strain>
    </source>
</reference>
<dbReference type="HOGENOM" id="CLU_1219669_0_0_1"/>
<dbReference type="Proteomes" id="UP000016933">
    <property type="component" value="Unassembled WGS sequence"/>
</dbReference>
<name>M2YI49_DOTSN</name>
<proteinExistence type="predicted"/>
<organism evidence="1 2">
    <name type="scientific">Dothistroma septosporum (strain NZE10 / CBS 128990)</name>
    <name type="common">Red band needle blight fungus</name>
    <name type="synonym">Mycosphaerella pini</name>
    <dbReference type="NCBI Taxonomy" id="675120"/>
    <lineage>
        <taxon>Eukaryota</taxon>
        <taxon>Fungi</taxon>
        <taxon>Dikarya</taxon>
        <taxon>Ascomycota</taxon>
        <taxon>Pezizomycotina</taxon>
        <taxon>Dothideomycetes</taxon>
        <taxon>Dothideomycetidae</taxon>
        <taxon>Mycosphaerellales</taxon>
        <taxon>Mycosphaerellaceae</taxon>
        <taxon>Dothistroma</taxon>
    </lineage>
</organism>
<dbReference type="InterPro" id="IPR032675">
    <property type="entry name" value="LRR_dom_sf"/>
</dbReference>
<dbReference type="Gene3D" id="3.80.10.10">
    <property type="entry name" value="Ribonuclease Inhibitor"/>
    <property type="match status" value="1"/>
</dbReference>
<protein>
    <submittedName>
        <fullName evidence="1">Uncharacterized protein</fullName>
    </submittedName>
</protein>
<dbReference type="SUPFAM" id="SSF52047">
    <property type="entry name" value="RNI-like"/>
    <property type="match status" value="1"/>
</dbReference>
<keyword evidence="2" id="KW-1185">Reference proteome</keyword>
<reference evidence="2" key="1">
    <citation type="journal article" date="2012" name="PLoS Genet.">
        <title>The genomes of the fungal plant pathogens Cladosporium fulvum and Dothistroma septosporum reveal adaptation to different hosts and lifestyles but also signatures of common ancestry.</title>
        <authorList>
            <person name="de Wit P.J.G.M."/>
            <person name="van der Burgt A."/>
            <person name="Oekmen B."/>
            <person name="Stergiopoulos I."/>
            <person name="Abd-Elsalam K.A."/>
            <person name="Aerts A.L."/>
            <person name="Bahkali A.H."/>
            <person name="Beenen H.G."/>
            <person name="Chettri P."/>
            <person name="Cox M.P."/>
            <person name="Datema E."/>
            <person name="de Vries R.P."/>
            <person name="Dhillon B."/>
            <person name="Ganley A.R."/>
            <person name="Griffiths S.A."/>
            <person name="Guo Y."/>
            <person name="Hamelin R.C."/>
            <person name="Henrissat B."/>
            <person name="Kabir M.S."/>
            <person name="Jashni M.K."/>
            <person name="Kema G."/>
            <person name="Klaubauf S."/>
            <person name="Lapidus A."/>
            <person name="Levasseur A."/>
            <person name="Lindquist E."/>
            <person name="Mehrabi R."/>
            <person name="Ohm R.A."/>
            <person name="Owen T.J."/>
            <person name="Salamov A."/>
            <person name="Schwelm A."/>
            <person name="Schijlen E."/>
            <person name="Sun H."/>
            <person name="van den Burg H.A."/>
            <person name="van Ham R.C.H.J."/>
            <person name="Zhang S."/>
            <person name="Goodwin S.B."/>
            <person name="Grigoriev I.V."/>
            <person name="Collemare J."/>
            <person name="Bradshaw R.E."/>
        </authorList>
    </citation>
    <scope>NUCLEOTIDE SEQUENCE [LARGE SCALE GENOMIC DNA]</scope>
    <source>
        <strain evidence="2">NZE10 / CBS 128990</strain>
    </source>
</reference>
<sequence>MKSDIQRRKRKQNFPHRTICADEEMTLGTIPSETFPSLSTLEIFGNSALILPSSLLLKRRALQSSISSTMFESPIFKTLTFLRLALEAKSAARDDGMQHLLRVLSCNTALTSLDISMEHVTDANDGPIYDHVTSSVLMQHRFLALTTLKLKILQVDLVDLEKFIRGNRKLEKLVSVDRVAFRVPALYADSWRTTTGGRNDALGIIKDAVGFNGLQAHGLRDVMLHTA</sequence>
<dbReference type="AlphaFoldDB" id="M2YI49"/>
<dbReference type="EMBL" id="KB446546">
    <property type="protein sequence ID" value="EME38620.1"/>
    <property type="molecule type" value="Genomic_DNA"/>
</dbReference>
<accession>M2YI49</accession>